<keyword evidence="2" id="KW-0090">Biological rhythms</keyword>
<dbReference type="RefSeq" id="XP_033350962.1">
    <property type="nucleotide sequence ID" value="XM_033495071.1"/>
</dbReference>
<dbReference type="PANTHER" id="PTHR11008">
    <property type="entry name" value="PROTEIN TAKEOUT-LIKE PROTEIN"/>
    <property type="match status" value="1"/>
</dbReference>
<dbReference type="PANTHER" id="PTHR11008:SF39">
    <property type="entry name" value="CIRCADIAN CLOCK-CONTROLLED PROTEIN-LIKE PROTEIN"/>
    <property type="match status" value="1"/>
</dbReference>
<dbReference type="SMART" id="SM00700">
    <property type="entry name" value="JHBP"/>
    <property type="match status" value="1"/>
</dbReference>
<accession>A0A6J3KD12</accession>
<reference evidence="6" key="1">
    <citation type="submission" date="2025-08" db="UniProtKB">
        <authorList>
            <consortium name="RefSeq"/>
        </authorList>
    </citation>
    <scope>IDENTIFICATION</scope>
    <source>
        <tissue evidence="6">Muscle</tissue>
    </source>
</reference>
<dbReference type="Gene3D" id="3.15.10.30">
    <property type="entry name" value="Haemolymph juvenile hormone binding protein"/>
    <property type="match status" value="1"/>
</dbReference>
<evidence type="ECO:0000256" key="2">
    <source>
        <dbReference type="ARBA" id="ARBA00023108"/>
    </source>
</evidence>
<sequence length="252" mass="28553">MRFYGFFLILLVTSRSSISLLVPEIPSFLKICHQSDPFLDDCIMQSVVSLKPYLKNGITALGIPTCEPLRLEEIQIDQSSGPIYIHARYNNVSIYGGTNFVPKSISFDLDKNVVHLELYIPRLEMVANYIMDGRIIMLPITGNGIGYGNFTDIDAIVALQLERYRNERTGLIHQKVEDIYVDFEIGHATVRLDNLFNGDETLSAAMNLFLNENWSTVITEIRPKLEETVAMLVTNFTNKIFSVFPEDVLLPP</sequence>
<keyword evidence="1 4" id="KW-0732">Signal</keyword>
<gene>
    <name evidence="6" type="primary">LOC117234140</name>
</gene>
<feature type="signal peptide" evidence="4">
    <location>
        <begin position="1"/>
        <end position="19"/>
    </location>
</feature>
<protein>
    <submittedName>
        <fullName evidence="6">Protein takeout-like</fullName>
    </submittedName>
</protein>
<comment type="similarity">
    <text evidence="3">Belongs to the TO family.</text>
</comment>
<dbReference type="Pfam" id="PF06585">
    <property type="entry name" value="JHBP"/>
    <property type="match status" value="1"/>
</dbReference>
<dbReference type="InterPro" id="IPR010562">
    <property type="entry name" value="Haemolymph_juvenile_hormone-bd"/>
</dbReference>
<dbReference type="GO" id="GO:0005615">
    <property type="term" value="C:extracellular space"/>
    <property type="evidence" value="ECO:0007669"/>
    <property type="project" value="TreeGrafter"/>
</dbReference>
<dbReference type="InterPro" id="IPR038606">
    <property type="entry name" value="To_sf"/>
</dbReference>
<name>A0A6J3KD12_9HYME</name>
<dbReference type="AlphaFoldDB" id="A0A6J3KD12"/>
<dbReference type="GO" id="GO:0007623">
    <property type="term" value="P:circadian rhythm"/>
    <property type="evidence" value="ECO:0007669"/>
    <property type="project" value="UniProtKB-ARBA"/>
</dbReference>
<dbReference type="GeneID" id="117234140"/>
<evidence type="ECO:0000313" key="6">
    <source>
        <dbReference type="RefSeq" id="XP_033350962.1"/>
    </source>
</evidence>
<dbReference type="FunFam" id="3.15.10.30:FF:000001">
    <property type="entry name" value="Takeout-like protein 1"/>
    <property type="match status" value="1"/>
</dbReference>
<dbReference type="KEGG" id="bvk:117234140"/>
<evidence type="ECO:0000256" key="4">
    <source>
        <dbReference type="SAM" id="SignalP"/>
    </source>
</evidence>
<evidence type="ECO:0000313" key="5">
    <source>
        <dbReference type="Proteomes" id="UP000504631"/>
    </source>
</evidence>
<feature type="chain" id="PRO_5027040638" evidence="4">
    <location>
        <begin position="20"/>
        <end position="252"/>
    </location>
</feature>
<evidence type="ECO:0000256" key="1">
    <source>
        <dbReference type="ARBA" id="ARBA00022729"/>
    </source>
</evidence>
<dbReference type="Proteomes" id="UP000504631">
    <property type="component" value="Unplaced"/>
</dbReference>
<keyword evidence="5" id="KW-1185">Reference proteome</keyword>
<organism evidence="5 6">
    <name type="scientific">Bombus vosnesenskii</name>
    <dbReference type="NCBI Taxonomy" id="207650"/>
    <lineage>
        <taxon>Eukaryota</taxon>
        <taxon>Metazoa</taxon>
        <taxon>Ecdysozoa</taxon>
        <taxon>Arthropoda</taxon>
        <taxon>Hexapoda</taxon>
        <taxon>Insecta</taxon>
        <taxon>Pterygota</taxon>
        <taxon>Neoptera</taxon>
        <taxon>Endopterygota</taxon>
        <taxon>Hymenoptera</taxon>
        <taxon>Apocrita</taxon>
        <taxon>Aculeata</taxon>
        <taxon>Apoidea</taxon>
        <taxon>Anthophila</taxon>
        <taxon>Apidae</taxon>
        <taxon>Bombus</taxon>
        <taxon>Pyrobombus</taxon>
    </lineage>
</organism>
<evidence type="ECO:0000256" key="3">
    <source>
        <dbReference type="ARBA" id="ARBA00060902"/>
    </source>
</evidence>
<proteinExistence type="inferred from homology"/>